<keyword evidence="7 11" id="KW-0809">Transit peptide</keyword>
<keyword evidence="10 11" id="KW-0472">Membrane</keyword>
<comment type="subcellular location">
    <subcellularLocation>
        <location evidence="11">Mitochondrion inner membrane</location>
        <topology evidence="11">Peripheral membrane protein</topology>
        <orientation evidence="11">Matrix side</orientation>
    </subcellularLocation>
</comment>
<dbReference type="WBParaSite" id="BPAG_0001222701-mRNA-1">
    <property type="protein sequence ID" value="BPAG_0001222701-mRNA-1"/>
    <property type="gene ID" value="BPAG_0001222701"/>
</dbReference>
<organism evidence="14">
    <name type="scientific">Brugia pahangi</name>
    <name type="common">Filarial nematode worm</name>
    <dbReference type="NCBI Taxonomy" id="6280"/>
    <lineage>
        <taxon>Eukaryota</taxon>
        <taxon>Metazoa</taxon>
        <taxon>Ecdysozoa</taxon>
        <taxon>Nematoda</taxon>
        <taxon>Chromadorea</taxon>
        <taxon>Rhabditida</taxon>
        <taxon>Spirurina</taxon>
        <taxon>Spiruromorpha</taxon>
        <taxon>Filarioidea</taxon>
        <taxon>Onchocercidae</taxon>
        <taxon>Brugia</taxon>
    </lineage>
</organism>
<evidence type="ECO:0000256" key="10">
    <source>
        <dbReference type="ARBA" id="ARBA00023136"/>
    </source>
</evidence>
<evidence type="ECO:0000256" key="11">
    <source>
        <dbReference type="RuleBase" id="RU367010"/>
    </source>
</evidence>
<comment type="function">
    <text evidence="1 11">Accessory subunit of the mitochondrial membrane respiratory chain NADH dehydrogenase (Complex I), that is believed not to be involved in catalysis. Complex I functions in the transfer of electrons from NADH to the respiratory chain. The immediate electron acceptor for the enzyme is believed to be ubiquinone.</text>
</comment>
<keyword evidence="6 11" id="KW-0999">Mitochondrion inner membrane</keyword>
<evidence type="ECO:0000256" key="7">
    <source>
        <dbReference type="ARBA" id="ARBA00022946"/>
    </source>
</evidence>
<dbReference type="InterPro" id="IPR038532">
    <property type="entry name" value="NDUFS4-like_sf"/>
</dbReference>
<dbReference type="GO" id="GO:0022900">
    <property type="term" value="P:electron transport chain"/>
    <property type="evidence" value="ECO:0007669"/>
    <property type="project" value="InterPro"/>
</dbReference>
<accession>A0A0N4TTY9</accession>
<proteinExistence type="inferred from homology"/>
<dbReference type="Pfam" id="PF04800">
    <property type="entry name" value="NDUS4"/>
    <property type="match status" value="1"/>
</dbReference>
<evidence type="ECO:0000313" key="13">
    <source>
        <dbReference type="Proteomes" id="UP000278627"/>
    </source>
</evidence>
<dbReference type="PANTHER" id="PTHR12219:SF8">
    <property type="entry name" value="NADH DEHYDROGENASE [UBIQUINONE] IRON-SULFUR PROTEIN 4, MITOCHONDRIAL"/>
    <property type="match status" value="1"/>
</dbReference>
<comment type="similarity">
    <text evidence="2 11">Belongs to the complex I NDUFS4 subunit family.</text>
</comment>
<dbReference type="EMBL" id="UZAD01013274">
    <property type="protein sequence ID" value="VDN93375.1"/>
    <property type="molecule type" value="Genomic_DNA"/>
</dbReference>
<sequence length="227" mass="26067">MLFTCTVHQLRSLGIRCLANSAGDSHTHYPISTVTRKSIDEVLEPSQAPTKIKVSDEVQKQTVDLSGVPVDFLRSRRVRIYRPAREATQSGWARTRTWKIELDNLERWENSLIGWSSTGDPLSNISMAMDFASKEDAVRYCETNNLNYEVIEPNERYVLFCYVLKLSGLPPGDYKMTTLSPIQCKRTQILGLEHLLRKLICTFASAIFYTNKAFIVFNFHVHIYYGY</sequence>
<dbReference type="Proteomes" id="UP000278627">
    <property type="component" value="Unassembled WGS sequence"/>
</dbReference>
<gene>
    <name evidence="12" type="ORF">BPAG_LOCUS12189</name>
</gene>
<evidence type="ECO:0000256" key="8">
    <source>
        <dbReference type="ARBA" id="ARBA00022982"/>
    </source>
</evidence>
<dbReference type="STRING" id="6280.A0A0N4TTY9"/>
<reference evidence="14" key="1">
    <citation type="submission" date="2017-02" db="UniProtKB">
        <authorList>
            <consortium name="WormBaseParasite"/>
        </authorList>
    </citation>
    <scope>IDENTIFICATION</scope>
</reference>
<name>A0A0N4TTY9_BRUPA</name>
<dbReference type="FunFam" id="3.30.160.190:FF:000001">
    <property type="entry name" value="NADH-ubiquinone oxidoreductase 21 kDa subunit mitochondrial"/>
    <property type="match status" value="1"/>
</dbReference>
<keyword evidence="5 11" id="KW-0679">Respiratory chain</keyword>
<keyword evidence="9 11" id="KW-0496">Mitochondrion</keyword>
<dbReference type="PANTHER" id="PTHR12219">
    <property type="entry name" value="NADH-UBIQUINONE OXIDOREDUCTASE"/>
    <property type="match status" value="1"/>
</dbReference>
<evidence type="ECO:0000256" key="9">
    <source>
        <dbReference type="ARBA" id="ARBA00023128"/>
    </source>
</evidence>
<protein>
    <recommendedName>
        <fullName evidence="3 11">NADH dehydrogenase [ubiquinone] iron-sulfur protein 4, mitochondrial</fullName>
    </recommendedName>
</protein>
<evidence type="ECO:0000256" key="1">
    <source>
        <dbReference type="ARBA" id="ARBA00003195"/>
    </source>
</evidence>
<evidence type="ECO:0000256" key="2">
    <source>
        <dbReference type="ARBA" id="ARBA00005882"/>
    </source>
</evidence>
<dbReference type="AlphaFoldDB" id="A0A0N4TTY9"/>
<dbReference type="GO" id="GO:0005743">
    <property type="term" value="C:mitochondrial inner membrane"/>
    <property type="evidence" value="ECO:0007669"/>
    <property type="project" value="UniProtKB-SubCell"/>
</dbReference>
<dbReference type="InterPro" id="IPR006885">
    <property type="entry name" value="NADH_UbQ_FeS_4_mit-like"/>
</dbReference>
<reference evidence="12 13" key="2">
    <citation type="submission" date="2018-11" db="EMBL/GenBank/DDBJ databases">
        <authorList>
            <consortium name="Pathogen Informatics"/>
        </authorList>
    </citation>
    <scope>NUCLEOTIDE SEQUENCE [LARGE SCALE GENOMIC DNA]</scope>
</reference>
<keyword evidence="8 11" id="KW-0249">Electron transport</keyword>
<evidence type="ECO:0000313" key="14">
    <source>
        <dbReference type="WBParaSite" id="BPAG_0001222701-mRNA-1"/>
    </source>
</evidence>
<keyword evidence="4 11" id="KW-0813">Transport</keyword>
<evidence type="ECO:0000256" key="5">
    <source>
        <dbReference type="ARBA" id="ARBA00022660"/>
    </source>
</evidence>
<evidence type="ECO:0000256" key="6">
    <source>
        <dbReference type="ARBA" id="ARBA00022792"/>
    </source>
</evidence>
<evidence type="ECO:0000256" key="3">
    <source>
        <dbReference type="ARBA" id="ARBA00015796"/>
    </source>
</evidence>
<dbReference type="Gene3D" id="3.30.160.190">
    <property type="entry name" value="atu1810 like domain"/>
    <property type="match status" value="1"/>
</dbReference>
<evidence type="ECO:0000313" key="12">
    <source>
        <dbReference type="EMBL" id="VDN93375.1"/>
    </source>
</evidence>
<keyword evidence="13" id="KW-1185">Reference proteome</keyword>
<evidence type="ECO:0000256" key="4">
    <source>
        <dbReference type="ARBA" id="ARBA00022448"/>
    </source>
</evidence>